<evidence type="ECO:0000259" key="3">
    <source>
        <dbReference type="Pfam" id="PF00850"/>
    </source>
</evidence>
<dbReference type="GO" id="GO:0004407">
    <property type="term" value="F:histone deacetylase activity"/>
    <property type="evidence" value="ECO:0007669"/>
    <property type="project" value="InterPro"/>
</dbReference>
<dbReference type="SUPFAM" id="SSF52768">
    <property type="entry name" value="Arginase/deacetylase"/>
    <property type="match status" value="1"/>
</dbReference>
<keyword evidence="2" id="KW-0378">Hydrolase</keyword>
<dbReference type="PRINTS" id="PR01270">
    <property type="entry name" value="HDASUPER"/>
</dbReference>
<organism evidence="4 5">
    <name type="scientific">Brumimicrobium aurantiacum</name>
    <dbReference type="NCBI Taxonomy" id="1737063"/>
    <lineage>
        <taxon>Bacteria</taxon>
        <taxon>Pseudomonadati</taxon>
        <taxon>Bacteroidota</taxon>
        <taxon>Flavobacteriia</taxon>
        <taxon>Flavobacteriales</taxon>
        <taxon>Crocinitomicaceae</taxon>
        <taxon>Brumimicrobium</taxon>
    </lineage>
</organism>
<dbReference type="CDD" id="cd09993">
    <property type="entry name" value="HDAC_classIV"/>
    <property type="match status" value="1"/>
</dbReference>
<comment type="caution">
    <text evidence="4">The sequence shown here is derived from an EMBL/GenBank/DDBJ whole genome shotgun (WGS) entry which is preliminary data.</text>
</comment>
<dbReference type="GO" id="GO:0016787">
    <property type="term" value="F:hydrolase activity"/>
    <property type="evidence" value="ECO:0007669"/>
    <property type="project" value="UniProtKB-KW"/>
</dbReference>
<dbReference type="InterPro" id="IPR023801">
    <property type="entry name" value="His_deacetylse_dom"/>
</dbReference>
<evidence type="ECO:0000256" key="2">
    <source>
        <dbReference type="ARBA" id="ARBA00022801"/>
    </source>
</evidence>
<dbReference type="AlphaFoldDB" id="A0A3E1EV95"/>
<dbReference type="Proteomes" id="UP000257127">
    <property type="component" value="Unassembled WGS sequence"/>
</dbReference>
<dbReference type="Pfam" id="PF00850">
    <property type="entry name" value="Hist_deacetyl"/>
    <property type="match status" value="1"/>
</dbReference>
<dbReference type="InterPro" id="IPR044150">
    <property type="entry name" value="HDAC_classIV"/>
</dbReference>
<dbReference type="PANTHER" id="PTHR10625">
    <property type="entry name" value="HISTONE DEACETYLASE HDAC1-RELATED"/>
    <property type="match status" value="1"/>
</dbReference>
<sequence length="300" mass="34310">MLKIAFHPSYYHIIPKGHRFPMEKYELLPQQLLHEGTIEEDAFFKPEIIDRKHILAVHDEQYVNDLFGLKLDRRAQRKTGFIHDEGLILREKLIMEGTRKCCEYALVNGVSMNIAGGTHHSFTNRGEGFCLLNDQAIAAQWLLDTKQANKILIIDLDVHQGNGTAQIFQDNPNVFTFSMHGGNNYPLKKEKSDLDIPLADGIEDNEYIYLLESSLSEILKDFNPDFLFFQSGIDIIDTDKLGRLNVSIKGCKRRDEIVINLAKELNLPLVISMGGGYSKEIKHIIEAHANTYRTAQYIFF</sequence>
<dbReference type="PANTHER" id="PTHR10625:SF19">
    <property type="entry name" value="HISTONE DEACETYLASE 12"/>
    <property type="match status" value="1"/>
</dbReference>
<dbReference type="EMBL" id="QURB01000009">
    <property type="protein sequence ID" value="RFC53460.1"/>
    <property type="molecule type" value="Genomic_DNA"/>
</dbReference>
<gene>
    <name evidence="4" type="ORF">DXU93_13600</name>
</gene>
<dbReference type="GO" id="GO:0040029">
    <property type="term" value="P:epigenetic regulation of gene expression"/>
    <property type="evidence" value="ECO:0007669"/>
    <property type="project" value="TreeGrafter"/>
</dbReference>
<protein>
    <submittedName>
        <fullName evidence="4">Histone deacetylase</fullName>
    </submittedName>
</protein>
<keyword evidence="5" id="KW-1185">Reference proteome</keyword>
<feature type="domain" description="Histone deacetylase" evidence="3">
    <location>
        <begin position="18"/>
        <end position="286"/>
    </location>
</feature>
<dbReference type="InterPro" id="IPR000286">
    <property type="entry name" value="HDACs"/>
</dbReference>
<dbReference type="OrthoDB" id="9808367at2"/>
<name>A0A3E1EV95_9FLAO</name>
<comment type="similarity">
    <text evidence="1">Belongs to the histone deacetylase family.</text>
</comment>
<dbReference type="InterPro" id="IPR023696">
    <property type="entry name" value="Ureohydrolase_dom_sf"/>
</dbReference>
<reference evidence="4 5" key="1">
    <citation type="submission" date="2018-08" db="EMBL/GenBank/DDBJ databases">
        <title>The draft genome squence of Brumimicrobium sp. N62.</title>
        <authorList>
            <person name="Du Z.-J."/>
            <person name="Luo H.-R."/>
        </authorList>
    </citation>
    <scope>NUCLEOTIDE SEQUENCE [LARGE SCALE GENOMIC DNA]</scope>
    <source>
        <strain evidence="4 5">N62</strain>
    </source>
</reference>
<accession>A0A3E1EV95</accession>
<dbReference type="RefSeq" id="WP_116881852.1">
    <property type="nucleotide sequence ID" value="NZ_QURB01000009.1"/>
</dbReference>
<proteinExistence type="inferred from homology"/>
<evidence type="ECO:0000313" key="4">
    <source>
        <dbReference type="EMBL" id="RFC53460.1"/>
    </source>
</evidence>
<evidence type="ECO:0000256" key="1">
    <source>
        <dbReference type="ARBA" id="ARBA00005947"/>
    </source>
</evidence>
<dbReference type="Gene3D" id="3.40.800.20">
    <property type="entry name" value="Histone deacetylase domain"/>
    <property type="match status" value="1"/>
</dbReference>
<dbReference type="InterPro" id="IPR037138">
    <property type="entry name" value="His_deacetylse_dom_sf"/>
</dbReference>
<evidence type="ECO:0000313" key="5">
    <source>
        <dbReference type="Proteomes" id="UP000257127"/>
    </source>
</evidence>